<organism evidence="1 2">
    <name type="scientific">Microdochium bolleyi</name>
    <dbReference type="NCBI Taxonomy" id="196109"/>
    <lineage>
        <taxon>Eukaryota</taxon>
        <taxon>Fungi</taxon>
        <taxon>Dikarya</taxon>
        <taxon>Ascomycota</taxon>
        <taxon>Pezizomycotina</taxon>
        <taxon>Sordariomycetes</taxon>
        <taxon>Xylariomycetidae</taxon>
        <taxon>Xylariales</taxon>
        <taxon>Microdochiaceae</taxon>
        <taxon>Microdochium</taxon>
    </lineage>
</organism>
<accession>A0A136J768</accession>
<dbReference type="EMBL" id="KQ964248">
    <property type="protein sequence ID" value="KXJ92959.1"/>
    <property type="molecule type" value="Genomic_DNA"/>
</dbReference>
<proteinExistence type="predicted"/>
<protein>
    <submittedName>
        <fullName evidence="1">Uncharacterized protein</fullName>
    </submittedName>
</protein>
<dbReference type="Proteomes" id="UP000070501">
    <property type="component" value="Unassembled WGS sequence"/>
</dbReference>
<dbReference type="InParanoid" id="A0A136J768"/>
<gene>
    <name evidence="1" type="ORF">Micbo1qcDRAFT_52278</name>
</gene>
<reference evidence="2" key="1">
    <citation type="submission" date="2016-02" db="EMBL/GenBank/DDBJ databases">
        <title>Draft genome sequence of Microdochium bolleyi, a fungal endophyte of beachgrass.</title>
        <authorList>
            <consortium name="DOE Joint Genome Institute"/>
            <person name="David A.S."/>
            <person name="May G."/>
            <person name="Haridas S."/>
            <person name="Lim J."/>
            <person name="Wang M."/>
            <person name="Labutti K."/>
            <person name="Lipzen A."/>
            <person name="Barry K."/>
            <person name="Grigoriev I.V."/>
        </authorList>
    </citation>
    <scope>NUCLEOTIDE SEQUENCE [LARGE SCALE GENOMIC DNA]</scope>
    <source>
        <strain evidence="2">J235TASD1</strain>
    </source>
</reference>
<evidence type="ECO:0000313" key="1">
    <source>
        <dbReference type="EMBL" id="KXJ92959.1"/>
    </source>
</evidence>
<sequence>MILLLSFSLDTSSPPNRPRAAGWDEVSSAREAWTRQITRGGETHPTQRQTLVHAHTSKVATIAACTPARTLTGILGSPNMGCHRCRTQHAHTPSFTALPQNTAVELWLVSLAENQTRKASPTLASAEDGLCFPSQSRILHDHAGVQIRK</sequence>
<keyword evidence="2" id="KW-1185">Reference proteome</keyword>
<dbReference type="AlphaFoldDB" id="A0A136J768"/>
<evidence type="ECO:0000313" key="2">
    <source>
        <dbReference type="Proteomes" id="UP000070501"/>
    </source>
</evidence>
<name>A0A136J768_9PEZI</name>